<keyword evidence="1 2" id="KW-0807">Transducer</keyword>
<feature type="region of interest" description="Disordered" evidence="3">
    <location>
        <begin position="524"/>
        <end position="545"/>
    </location>
</feature>
<name>A0ABY2TM22_9BACT</name>
<dbReference type="SMART" id="SM00283">
    <property type="entry name" value="MA"/>
    <property type="match status" value="1"/>
</dbReference>
<evidence type="ECO:0000313" key="6">
    <source>
        <dbReference type="EMBL" id="TKX34705.1"/>
    </source>
</evidence>
<accession>A0ABY2TM22</accession>
<evidence type="ECO:0000259" key="5">
    <source>
        <dbReference type="PROSITE" id="PS50111"/>
    </source>
</evidence>
<evidence type="ECO:0000256" key="4">
    <source>
        <dbReference type="SAM" id="Phobius"/>
    </source>
</evidence>
<evidence type="ECO:0000313" key="7">
    <source>
        <dbReference type="Proteomes" id="UP000309584"/>
    </source>
</evidence>
<dbReference type="PANTHER" id="PTHR32089:SF112">
    <property type="entry name" value="LYSOZYME-LIKE PROTEIN-RELATED"/>
    <property type="match status" value="1"/>
</dbReference>
<dbReference type="Pfam" id="PF22673">
    <property type="entry name" value="MCP-like_PDC_1"/>
    <property type="match status" value="1"/>
</dbReference>
<feature type="transmembrane region" description="Helical" evidence="4">
    <location>
        <begin position="328"/>
        <end position="351"/>
    </location>
</feature>
<keyword evidence="4" id="KW-0472">Membrane</keyword>
<evidence type="ECO:0000256" key="2">
    <source>
        <dbReference type="PROSITE-ProRule" id="PRU00284"/>
    </source>
</evidence>
<comment type="caution">
    <text evidence="6">The sequence shown here is derived from an EMBL/GenBank/DDBJ whole genome shotgun (WGS) entry which is preliminary data.</text>
</comment>
<proteinExistence type="predicted"/>
<sequence>MFKSLNIASKLILSVAIVVILGLVFLIFLITDQVSQNIAKNTESIISATSKEYATHTQGIFNEMIALNKSEAYTLTDMFKSTDKDDWDIDSITNVLINLFDNSAYASYTYLYLLDPPAYFKDESKFFNTKNGNFVILYTDEDIKKRGGIEVLQSVDDIVNFSVVQDIIKNAKYGEDQIYIGQAIKMNLSGKAFNGMNLAMPIFGKKNKLVGVVGLVLDFENIANYLLDKKSFLFNGQLNVLLNSQGYIAVHPNKNLILQNLMKVNNRGEQTEEVYRALSEGKNGIFNYVASTNDDSYASLSSFKAGDSTWSIMVTAPKESIFAPLRKLQMLIIGASVAFVLVVLAVVYYCVRRIVGIRLPIILKSLESFFKFLNYEKIELKPIEIYANDELGSMGRMINENIEKTRVSLKQDQEAVDESVQTVKEIEGGNFRTRISKVPINPQLIELKNVLNRMLDVLQNKIGSDMNKINKVFDSYKALDFSISVDNAQGQVELTTNILGEEIRKMLITSSQFSKELASQSEELKASMQKLTESSDTQAQSLEQSATTIEQISHSMQNINGRTLEVTSQVNDIRNIASVIKDIAEQTNLLALNAAIEAARAGEHGRGFAVVADEVRQLAERTGKSLSEIEANINILVQNINEVAESVKEQTLGITQINDTIMQLEAATKENAEIANATNQITSKVNHIASAILEDVNKKKF</sequence>
<dbReference type="EMBL" id="NXLY01000001">
    <property type="protein sequence ID" value="TKX34705.1"/>
    <property type="molecule type" value="Genomic_DNA"/>
</dbReference>
<keyword evidence="4" id="KW-1133">Transmembrane helix</keyword>
<feature type="domain" description="Methyl-accepting transducer" evidence="5">
    <location>
        <begin position="515"/>
        <end position="701"/>
    </location>
</feature>
<dbReference type="PROSITE" id="PS50111">
    <property type="entry name" value="CHEMOTAXIS_TRANSDUC_2"/>
    <property type="match status" value="1"/>
</dbReference>
<keyword evidence="4" id="KW-0812">Transmembrane</keyword>
<feature type="transmembrane region" description="Helical" evidence="4">
    <location>
        <begin position="12"/>
        <end position="31"/>
    </location>
</feature>
<dbReference type="InterPro" id="IPR004089">
    <property type="entry name" value="MCPsignal_dom"/>
</dbReference>
<dbReference type="PANTHER" id="PTHR32089">
    <property type="entry name" value="METHYL-ACCEPTING CHEMOTAXIS PROTEIN MCPB"/>
    <property type="match status" value="1"/>
</dbReference>
<evidence type="ECO:0000256" key="3">
    <source>
        <dbReference type="SAM" id="MobiDB-lite"/>
    </source>
</evidence>
<organism evidence="6 7">
    <name type="scientific">Campylobacter taeniopygiae</name>
    <dbReference type="NCBI Taxonomy" id="2510188"/>
    <lineage>
        <taxon>Bacteria</taxon>
        <taxon>Pseudomonadati</taxon>
        <taxon>Campylobacterota</taxon>
        <taxon>Epsilonproteobacteria</taxon>
        <taxon>Campylobacterales</taxon>
        <taxon>Campylobacteraceae</taxon>
        <taxon>Campylobacter</taxon>
    </lineage>
</organism>
<feature type="compositionally biased region" description="Polar residues" evidence="3">
    <location>
        <begin position="529"/>
        <end position="545"/>
    </location>
</feature>
<keyword evidence="7" id="KW-1185">Reference proteome</keyword>
<gene>
    <name evidence="6" type="ORF">CQA75_00190</name>
</gene>
<reference evidence="6 7" key="1">
    <citation type="submission" date="2018-05" db="EMBL/GenBank/DDBJ databases">
        <title>Novel Campyloabacter and Helicobacter Species and Strains.</title>
        <authorList>
            <person name="Mannion A.J."/>
            <person name="Shen Z."/>
            <person name="Fox J.G."/>
        </authorList>
    </citation>
    <scope>NUCLEOTIDE SEQUENCE [LARGE SCALE GENOMIC DNA]</scope>
    <source>
        <strain evidence="7">MIT10-5678</strain>
    </source>
</reference>
<dbReference type="Gene3D" id="3.30.450.20">
    <property type="entry name" value="PAS domain"/>
    <property type="match status" value="1"/>
</dbReference>
<protein>
    <submittedName>
        <fullName evidence="6">Chemotaxis protein</fullName>
    </submittedName>
</protein>
<dbReference type="SUPFAM" id="SSF58104">
    <property type="entry name" value="Methyl-accepting chemotaxis protein (MCP) signaling domain"/>
    <property type="match status" value="1"/>
</dbReference>
<dbReference type="Proteomes" id="UP000309584">
    <property type="component" value="Unassembled WGS sequence"/>
</dbReference>
<dbReference type="Pfam" id="PF00015">
    <property type="entry name" value="MCPsignal"/>
    <property type="match status" value="1"/>
</dbReference>
<dbReference type="Gene3D" id="1.10.287.950">
    <property type="entry name" value="Methyl-accepting chemotaxis protein"/>
    <property type="match status" value="1"/>
</dbReference>
<evidence type="ECO:0000256" key="1">
    <source>
        <dbReference type="ARBA" id="ARBA00023224"/>
    </source>
</evidence>